<keyword evidence="1" id="KW-1133">Transmembrane helix</keyword>
<proteinExistence type="predicted"/>
<dbReference type="CDD" id="cd12797">
    <property type="entry name" value="M23_peptidase"/>
    <property type="match status" value="1"/>
</dbReference>
<dbReference type="Proteomes" id="UP001342826">
    <property type="component" value="Unassembled WGS sequence"/>
</dbReference>
<dbReference type="Gene3D" id="2.70.70.10">
    <property type="entry name" value="Glucose Permease (Domain IIA)"/>
    <property type="match status" value="1"/>
</dbReference>
<dbReference type="InterPro" id="IPR050570">
    <property type="entry name" value="Cell_wall_metabolism_enzyme"/>
</dbReference>
<keyword evidence="4" id="KW-1185">Reference proteome</keyword>
<keyword evidence="1" id="KW-0812">Transmembrane</keyword>
<evidence type="ECO:0000259" key="2">
    <source>
        <dbReference type="Pfam" id="PF01551"/>
    </source>
</evidence>
<keyword evidence="1" id="KW-0472">Membrane</keyword>
<dbReference type="GO" id="GO:0016787">
    <property type="term" value="F:hydrolase activity"/>
    <property type="evidence" value="ECO:0007669"/>
    <property type="project" value="UniProtKB-KW"/>
</dbReference>
<evidence type="ECO:0000313" key="3">
    <source>
        <dbReference type="EMBL" id="MED4401427.1"/>
    </source>
</evidence>
<dbReference type="Pfam" id="PF01551">
    <property type="entry name" value="Peptidase_M23"/>
    <property type="match status" value="1"/>
</dbReference>
<dbReference type="PANTHER" id="PTHR21666">
    <property type="entry name" value="PEPTIDASE-RELATED"/>
    <property type="match status" value="1"/>
</dbReference>
<protein>
    <submittedName>
        <fullName evidence="3">M23 family metallopeptidase</fullName>
        <ecNumber evidence="3">3.4.-.-</ecNumber>
    </submittedName>
</protein>
<gene>
    <name evidence="3" type="ORF">P9271_08895</name>
</gene>
<organism evidence="3 4">
    <name type="scientific">Metabacillus fastidiosus</name>
    <dbReference type="NCBI Taxonomy" id="1458"/>
    <lineage>
        <taxon>Bacteria</taxon>
        <taxon>Bacillati</taxon>
        <taxon>Bacillota</taxon>
        <taxon>Bacilli</taxon>
        <taxon>Bacillales</taxon>
        <taxon>Bacillaceae</taxon>
        <taxon>Metabacillus</taxon>
    </lineage>
</organism>
<feature type="transmembrane region" description="Helical" evidence="1">
    <location>
        <begin position="40"/>
        <end position="61"/>
    </location>
</feature>
<reference evidence="3 4" key="1">
    <citation type="submission" date="2023-03" db="EMBL/GenBank/DDBJ databases">
        <title>Bacillus Genome Sequencing.</title>
        <authorList>
            <person name="Dunlap C."/>
        </authorList>
    </citation>
    <scope>NUCLEOTIDE SEQUENCE [LARGE SCALE GENOMIC DNA]</scope>
    <source>
        <strain evidence="3 4">NRS-1717</strain>
    </source>
</reference>
<dbReference type="EMBL" id="JARTFS010000006">
    <property type="protein sequence ID" value="MED4401427.1"/>
    <property type="molecule type" value="Genomic_DNA"/>
</dbReference>
<feature type="transmembrane region" description="Helical" evidence="1">
    <location>
        <begin position="12"/>
        <end position="34"/>
    </location>
</feature>
<feature type="domain" description="M23ase beta-sheet core" evidence="2">
    <location>
        <begin position="161"/>
        <end position="252"/>
    </location>
</feature>
<name>A0ABU6NWD6_9BACI</name>
<dbReference type="InterPro" id="IPR011055">
    <property type="entry name" value="Dup_hybrid_motif"/>
</dbReference>
<sequence>MRNIGFTNSILIGIIFLLWISLFFISGLFSVYAWTFLKMILPIVGLLGIIINIILFIVFIIRKKKMMKLCVNLIVNIVLVFPLLMTMNIIILAYPNDLEHAKPAVTVEWPFIEQTVVGWGGDTVENNLPHVIWSSERWAYDLVMEPYDIGSSNNEDYGIWNKEVHSPVSGTVIAAYDEEADIVPGSEQFISLEGNYIYIKIDETGTYLLLNHLKKDSVSVKVGDHVDQGDVIGRVGNSGSTSEPHLHIHHQRQDPTKVIYPILAEGLPLFFEDINGESMPKKGDIITRNIQ</sequence>
<keyword evidence="3" id="KW-0378">Hydrolase</keyword>
<evidence type="ECO:0000256" key="1">
    <source>
        <dbReference type="SAM" id="Phobius"/>
    </source>
</evidence>
<evidence type="ECO:0000313" key="4">
    <source>
        <dbReference type="Proteomes" id="UP001342826"/>
    </source>
</evidence>
<dbReference type="SUPFAM" id="SSF51261">
    <property type="entry name" value="Duplicated hybrid motif"/>
    <property type="match status" value="1"/>
</dbReference>
<dbReference type="EC" id="3.4.-.-" evidence="3"/>
<feature type="transmembrane region" description="Helical" evidence="1">
    <location>
        <begin position="73"/>
        <end position="94"/>
    </location>
</feature>
<accession>A0ABU6NWD6</accession>
<dbReference type="RefSeq" id="WP_328015121.1">
    <property type="nucleotide sequence ID" value="NZ_JARTFS010000006.1"/>
</dbReference>
<dbReference type="PANTHER" id="PTHR21666:SF285">
    <property type="entry name" value="M23 FAMILY METALLOPEPTIDASE"/>
    <property type="match status" value="1"/>
</dbReference>
<dbReference type="InterPro" id="IPR016047">
    <property type="entry name" value="M23ase_b-sheet_dom"/>
</dbReference>
<comment type="caution">
    <text evidence="3">The sequence shown here is derived from an EMBL/GenBank/DDBJ whole genome shotgun (WGS) entry which is preliminary data.</text>
</comment>